<dbReference type="AlphaFoldDB" id="A0A3P3TC07"/>
<dbReference type="Proteomes" id="UP000267017">
    <property type="component" value="Unassembled WGS sequence"/>
</dbReference>
<dbReference type="RefSeq" id="WP_128636120.1">
    <property type="nucleotide sequence ID" value="NZ_RRCN01000003.1"/>
</dbReference>
<proteinExistence type="predicted"/>
<comment type="caution">
    <text evidence="2">The sequence shown here is derived from an EMBL/GenBank/DDBJ whole genome shotgun (WGS) entry which is preliminary data.</text>
</comment>
<dbReference type="EMBL" id="RRCN01000003">
    <property type="protein sequence ID" value="RRJ54013.1"/>
    <property type="molecule type" value="Genomic_DNA"/>
</dbReference>
<organism evidence="2 3">
    <name type="scientific">Paenibacillus oralis</name>
    <dbReference type="NCBI Taxonomy" id="2490856"/>
    <lineage>
        <taxon>Bacteria</taxon>
        <taxon>Bacillati</taxon>
        <taxon>Bacillota</taxon>
        <taxon>Bacilli</taxon>
        <taxon>Bacillales</taxon>
        <taxon>Paenibacillaceae</taxon>
        <taxon>Paenibacillus</taxon>
    </lineage>
</organism>
<protein>
    <submittedName>
        <fullName evidence="2">Uncharacterized protein</fullName>
    </submittedName>
</protein>
<evidence type="ECO:0000313" key="3">
    <source>
        <dbReference type="Proteomes" id="UP000267017"/>
    </source>
</evidence>
<reference evidence="2 3" key="1">
    <citation type="submission" date="2018-11" db="EMBL/GenBank/DDBJ databases">
        <title>Genome sequencing of Paenibacillus sp. KCOM 3021 (= ChDC PVNT-B20).</title>
        <authorList>
            <person name="Kook J.-K."/>
            <person name="Park S.-N."/>
            <person name="Lim Y.K."/>
        </authorList>
    </citation>
    <scope>NUCLEOTIDE SEQUENCE [LARGE SCALE GENOMIC DNA]</scope>
    <source>
        <strain evidence="2 3">KCOM 3021</strain>
    </source>
</reference>
<name>A0A3P3TC07_9BACL</name>
<keyword evidence="1" id="KW-0812">Transmembrane</keyword>
<gene>
    <name evidence="2" type="ORF">EHV15_36240</name>
</gene>
<evidence type="ECO:0000313" key="2">
    <source>
        <dbReference type="EMBL" id="RRJ54013.1"/>
    </source>
</evidence>
<accession>A0A3P3TC07</accession>
<feature type="transmembrane region" description="Helical" evidence="1">
    <location>
        <begin position="60"/>
        <end position="79"/>
    </location>
</feature>
<keyword evidence="1" id="KW-0472">Membrane</keyword>
<sequence>MNMKTLKRVMWVIAELAVVAAGIWYGIHMCKDVASRLTPDQISLIKSLASPENLNVRKVFLYYFASIFLIPAMYVLLFMPSRIEALIMYLSNLLSSRKKKELVDINK</sequence>
<keyword evidence="3" id="KW-1185">Reference proteome</keyword>
<feature type="transmembrane region" description="Helical" evidence="1">
    <location>
        <begin position="9"/>
        <end position="27"/>
    </location>
</feature>
<keyword evidence="1" id="KW-1133">Transmembrane helix</keyword>
<evidence type="ECO:0000256" key="1">
    <source>
        <dbReference type="SAM" id="Phobius"/>
    </source>
</evidence>